<reference evidence="1 2" key="1">
    <citation type="journal article" date="2015" name="G3 (Bethesda)">
        <title>Insights into Ongoing Evolution of the Hexachlorocyclohexane Catabolic Pathway from Comparative Genomics of Ten Sphingomonadaceae Strains.</title>
        <authorList>
            <person name="Pearce S.L."/>
            <person name="Oakeshott J.G."/>
            <person name="Pandey G."/>
        </authorList>
    </citation>
    <scope>NUCLEOTIDE SEQUENCE [LARGE SCALE GENOMIC DNA]</scope>
    <source>
        <strain evidence="1 2">LL01</strain>
    </source>
</reference>
<protein>
    <submittedName>
        <fullName evidence="1">Uncharacterized protein</fullName>
    </submittedName>
</protein>
<gene>
    <name evidence="1" type="ORF">V473_20220</name>
</gene>
<organism evidence="1 2">
    <name type="scientific">Sphingobium cupriresistens LL01</name>
    <dbReference type="NCBI Taxonomy" id="1420583"/>
    <lineage>
        <taxon>Bacteria</taxon>
        <taxon>Pseudomonadati</taxon>
        <taxon>Pseudomonadota</taxon>
        <taxon>Alphaproteobacteria</taxon>
        <taxon>Sphingomonadales</taxon>
        <taxon>Sphingomonadaceae</taxon>
        <taxon>Sphingobium</taxon>
    </lineage>
</organism>
<dbReference type="STRING" id="1420583.V473_20220"/>
<evidence type="ECO:0000313" key="1">
    <source>
        <dbReference type="EMBL" id="KMS53398.1"/>
    </source>
</evidence>
<dbReference type="Proteomes" id="UP000052232">
    <property type="component" value="Unassembled WGS sequence"/>
</dbReference>
<keyword evidence="2" id="KW-1185">Reference proteome</keyword>
<proteinExistence type="predicted"/>
<dbReference type="EMBL" id="JACT01000005">
    <property type="protein sequence ID" value="KMS53398.1"/>
    <property type="molecule type" value="Genomic_DNA"/>
</dbReference>
<evidence type="ECO:0000313" key="2">
    <source>
        <dbReference type="Proteomes" id="UP000052232"/>
    </source>
</evidence>
<accession>A0A0J7XQQ6</accession>
<dbReference type="AlphaFoldDB" id="A0A0J7XQQ6"/>
<comment type="caution">
    <text evidence="1">The sequence shown here is derived from an EMBL/GenBank/DDBJ whole genome shotgun (WGS) entry which is preliminary data.</text>
</comment>
<sequence>MLPPVAFTELAFGLVRHRPIMAATRRIDYDRIVRSKPDHPFCQH</sequence>
<name>A0A0J7XQQ6_9SPHN</name>
<dbReference type="PATRIC" id="fig|1420583.3.peg.3853"/>